<organism evidence="2 3">
    <name type="scientific">Pleuronectes platessa</name>
    <name type="common">European plaice</name>
    <dbReference type="NCBI Taxonomy" id="8262"/>
    <lineage>
        <taxon>Eukaryota</taxon>
        <taxon>Metazoa</taxon>
        <taxon>Chordata</taxon>
        <taxon>Craniata</taxon>
        <taxon>Vertebrata</taxon>
        <taxon>Euteleostomi</taxon>
        <taxon>Actinopterygii</taxon>
        <taxon>Neopterygii</taxon>
        <taxon>Teleostei</taxon>
        <taxon>Neoteleostei</taxon>
        <taxon>Acanthomorphata</taxon>
        <taxon>Carangaria</taxon>
        <taxon>Pleuronectiformes</taxon>
        <taxon>Pleuronectoidei</taxon>
        <taxon>Pleuronectidae</taxon>
        <taxon>Pleuronectes</taxon>
    </lineage>
</organism>
<evidence type="ECO:0000313" key="3">
    <source>
        <dbReference type="Proteomes" id="UP001153269"/>
    </source>
</evidence>
<name>A0A9N7VYR0_PLEPL</name>
<evidence type="ECO:0000313" key="2">
    <source>
        <dbReference type="EMBL" id="CAB1459679.1"/>
    </source>
</evidence>
<dbReference type="Proteomes" id="UP001153269">
    <property type="component" value="Unassembled WGS sequence"/>
</dbReference>
<reference evidence="2" key="1">
    <citation type="submission" date="2020-03" db="EMBL/GenBank/DDBJ databases">
        <authorList>
            <person name="Weist P."/>
        </authorList>
    </citation>
    <scope>NUCLEOTIDE SEQUENCE</scope>
</reference>
<sequence length="175" mass="19522">MCCSTFGASRPPTSCCRAQSITVERWTRSSTDRHRWTRSSTDRHRWMLLAVTGVPLQQEQFAQQLKQRAWCGVRRQNSVQSDVRQAVHQPARLPVIPLTGLVLNLCPALMNEPIPALRYEVTGHSDESQSYCGGLGSSRSCKAEASGRPGRPVSDEVMVDAEEANRTNWPLTELS</sequence>
<dbReference type="EMBL" id="CADEAL010004443">
    <property type="protein sequence ID" value="CAB1459679.1"/>
    <property type="molecule type" value="Genomic_DNA"/>
</dbReference>
<dbReference type="AlphaFoldDB" id="A0A9N7VYR0"/>
<proteinExistence type="predicted"/>
<accession>A0A9N7VYR0</accession>
<evidence type="ECO:0000256" key="1">
    <source>
        <dbReference type="SAM" id="MobiDB-lite"/>
    </source>
</evidence>
<feature type="compositionally biased region" description="Polar residues" evidence="1">
    <location>
        <begin position="166"/>
        <end position="175"/>
    </location>
</feature>
<comment type="caution">
    <text evidence="2">The sequence shown here is derived from an EMBL/GenBank/DDBJ whole genome shotgun (WGS) entry which is preliminary data.</text>
</comment>
<feature type="region of interest" description="Disordered" evidence="1">
    <location>
        <begin position="133"/>
        <end position="175"/>
    </location>
</feature>
<protein>
    <submittedName>
        <fullName evidence="2">Uncharacterized protein</fullName>
    </submittedName>
</protein>
<keyword evidence="3" id="KW-1185">Reference proteome</keyword>
<gene>
    <name evidence="2" type="ORF">PLEPLA_LOCUS47516</name>
</gene>